<dbReference type="GO" id="GO:0007160">
    <property type="term" value="P:cell-matrix adhesion"/>
    <property type="evidence" value="ECO:0007669"/>
    <property type="project" value="TreeGrafter"/>
</dbReference>
<dbReference type="SUPFAM" id="SSF48403">
    <property type="entry name" value="Ankyrin repeat"/>
    <property type="match status" value="1"/>
</dbReference>
<dbReference type="SUPFAM" id="SSF56112">
    <property type="entry name" value="Protein kinase-like (PK-like)"/>
    <property type="match status" value="1"/>
</dbReference>
<evidence type="ECO:0000259" key="4">
    <source>
        <dbReference type="PROSITE" id="PS50011"/>
    </source>
</evidence>
<dbReference type="InterPro" id="IPR000719">
    <property type="entry name" value="Prot_kinase_dom"/>
</dbReference>
<accession>A0A8B9BAC0</accession>
<dbReference type="GO" id="GO:0005925">
    <property type="term" value="C:focal adhesion"/>
    <property type="evidence" value="ECO:0007669"/>
    <property type="project" value="TreeGrafter"/>
</dbReference>
<dbReference type="InterPro" id="IPR036770">
    <property type="entry name" value="Ankyrin_rpt-contain_sf"/>
</dbReference>
<dbReference type="GeneTree" id="ENSGT00940000155956"/>
<dbReference type="PANTHER" id="PTHR44329:SF57">
    <property type="entry name" value="INTEGRIN-LINKED PROTEIN KINASE"/>
    <property type="match status" value="1"/>
</dbReference>
<dbReference type="PANTHER" id="PTHR44329">
    <property type="entry name" value="SERINE/THREONINE-PROTEIN KINASE TNNI3K-RELATED"/>
    <property type="match status" value="1"/>
</dbReference>
<reference evidence="5" key="2">
    <citation type="submission" date="2025-09" db="UniProtKB">
        <authorList>
            <consortium name="Ensembl"/>
        </authorList>
    </citation>
    <scope>IDENTIFICATION</scope>
</reference>
<evidence type="ECO:0000313" key="6">
    <source>
        <dbReference type="Proteomes" id="UP000694426"/>
    </source>
</evidence>
<protein>
    <submittedName>
        <fullName evidence="5">Integrin linked kinase</fullName>
    </submittedName>
</protein>
<dbReference type="GO" id="GO:0034446">
    <property type="term" value="P:substrate adhesion-dependent cell spreading"/>
    <property type="evidence" value="ECO:0007669"/>
    <property type="project" value="TreeGrafter"/>
</dbReference>
<evidence type="ECO:0000256" key="2">
    <source>
        <dbReference type="PROSITE-ProRule" id="PRU00023"/>
    </source>
</evidence>
<feature type="repeat" description="ANK" evidence="2">
    <location>
        <begin position="86"/>
        <end position="118"/>
    </location>
</feature>
<dbReference type="Pfam" id="PF12796">
    <property type="entry name" value="Ank_2"/>
    <property type="match status" value="1"/>
</dbReference>
<dbReference type="InterPro" id="IPR011009">
    <property type="entry name" value="Kinase-like_dom_sf"/>
</dbReference>
<proteinExistence type="inferred from homology"/>
<dbReference type="Gene3D" id="1.25.40.20">
    <property type="entry name" value="Ankyrin repeat-containing domain"/>
    <property type="match status" value="1"/>
</dbReference>
<sequence length="544" mass="61582">MYRNRAERSRSSIRARRAADLPTGAASRAGGSEAPAPVPASTSASFSSPARAAMDDIFTQCREGNAVAVRLWLDNTENDLNQGDDHGFSPLHWACREGRSNVVDMLIMRGARINVMNRGDDTPLHLAASHGHRDIVQKLIQFKADINAVNEHGNTPLHYACFWGHDQVAEDLVGNGALVSIANKYGETPTDKAKTPLREVLKERAEKLGQSLTKIPYKDTFWKGTTRTRPRNGTLNKLAGIDFKQLSLSQKLNENQSGELWKGRWQGNDIVIKMLKIRDWTTRKSRDFNEEYPKLRIFSHPNVLPVLGACQSPPAPHPIVISHWMPYGSLYNVLHEGTNFVVDQMQAVKFAFDIARGMAFLHTLEPLIPRHHLNSRSIMIDEDMTARISMADVKFSFQCPGRMYAPAWVAPEALQKKPEEINRRSADMWSFAVLLWELVTREVPFADLSNMEIGMKVRKGLVKLHQSKSYQPGHNWAYNHQQGWGGRAQQRQAWQGPVQRYLHDCQRRDRVRISDPALPCFASRWHWRGYVQPSHPASPHTSVS</sequence>
<feature type="repeat" description="ANK" evidence="2">
    <location>
        <begin position="119"/>
        <end position="151"/>
    </location>
</feature>
<feature type="compositionally biased region" description="Low complexity" evidence="3">
    <location>
        <begin position="32"/>
        <end position="46"/>
    </location>
</feature>
<dbReference type="GO" id="GO:0004674">
    <property type="term" value="F:protein serine/threonine kinase activity"/>
    <property type="evidence" value="ECO:0007669"/>
    <property type="project" value="TreeGrafter"/>
</dbReference>
<dbReference type="GO" id="GO:0001725">
    <property type="term" value="C:stress fiber"/>
    <property type="evidence" value="ECO:0007669"/>
    <property type="project" value="TreeGrafter"/>
</dbReference>
<organism evidence="5 6">
    <name type="scientific">Anser brachyrhynchus</name>
    <name type="common">Pink-footed goose</name>
    <dbReference type="NCBI Taxonomy" id="132585"/>
    <lineage>
        <taxon>Eukaryota</taxon>
        <taxon>Metazoa</taxon>
        <taxon>Chordata</taxon>
        <taxon>Craniata</taxon>
        <taxon>Vertebrata</taxon>
        <taxon>Euteleostomi</taxon>
        <taxon>Archelosauria</taxon>
        <taxon>Archosauria</taxon>
        <taxon>Dinosauria</taxon>
        <taxon>Saurischia</taxon>
        <taxon>Theropoda</taxon>
        <taxon>Coelurosauria</taxon>
        <taxon>Aves</taxon>
        <taxon>Neognathae</taxon>
        <taxon>Galloanserae</taxon>
        <taxon>Anseriformes</taxon>
        <taxon>Anatidae</taxon>
        <taxon>Anserinae</taxon>
        <taxon>Anser</taxon>
    </lineage>
</organism>
<evidence type="ECO:0000256" key="1">
    <source>
        <dbReference type="ARBA" id="ARBA00005843"/>
    </source>
</evidence>
<dbReference type="InterPro" id="IPR002110">
    <property type="entry name" value="Ankyrin_rpt"/>
</dbReference>
<dbReference type="FunFam" id="3.30.200.20:FF:000245">
    <property type="entry name" value="Integrin-linked protein kinase"/>
    <property type="match status" value="1"/>
</dbReference>
<comment type="similarity">
    <text evidence="1">Belongs to the protein kinase superfamily. TKL Ser/Thr protein kinase family.</text>
</comment>
<dbReference type="Proteomes" id="UP000694426">
    <property type="component" value="Unplaced"/>
</dbReference>
<keyword evidence="2" id="KW-0040">ANK repeat</keyword>
<feature type="repeat" description="ANK" evidence="2">
    <location>
        <begin position="152"/>
        <end position="184"/>
    </location>
</feature>
<dbReference type="SMART" id="SM00248">
    <property type="entry name" value="ANK"/>
    <property type="match status" value="3"/>
</dbReference>
<dbReference type="PROSITE" id="PS50297">
    <property type="entry name" value="ANK_REP_REGION"/>
    <property type="match status" value="3"/>
</dbReference>
<dbReference type="PROSITE" id="PS50088">
    <property type="entry name" value="ANK_REPEAT"/>
    <property type="match status" value="3"/>
</dbReference>
<dbReference type="AlphaFoldDB" id="A0A8B9BAC0"/>
<dbReference type="Gene3D" id="1.10.510.10">
    <property type="entry name" value="Transferase(Phosphotransferase) domain 1"/>
    <property type="match status" value="1"/>
</dbReference>
<feature type="domain" description="Protein kinase" evidence="4">
    <location>
        <begin position="246"/>
        <end position="544"/>
    </location>
</feature>
<reference evidence="5" key="1">
    <citation type="submission" date="2025-08" db="UniProtKB">
        <authorList>
            <consortium name="Ensembl"/>
        </authorList>
    </citation>
    <scope>IDENTIFICATION</scope>
</reference>
<dbReference type="GO" id="GO:0005524">
    <property type="term" value="F:ATP binding"/>
    <property type="evidence" value="ECO:0007669"/>
    <property type="project" value="InterPro"/>
</dbReference>
<dbReference type="FunFam" id="1.25.40.20:FF:000050">
    <property type="entry name" value="integrin-linked protein kinase"/>
    <property type="match status" value="1"/>
</dbReference>
<feature type="compositionally biased region" description="Basic and acidic residues" evidence="3">
    <location>
        <begin position="1"/>
        <end position="10"/>
    </location>
</feature>
<name>A0A8B9BAC0_9AVES</name>
<keyword evidence="6" id="KW-1185">Reference proteome</keyword>
<dbReference type="Pfam" id="PF07714">
    <property type="entry name" value="PK_Tyr_Ser-Thr"/>
    <property type="match status" value="1"/>
</dbReference>
<feature type="region of interest" description="Disordered" evidence="3">
    <location>
        <begin position="1"/>
        <end position="46"/>
    </location>
</feature>
<gene>
    <name evidence="5" type="primary">ILK</name>
</gene>
<dbReference type="Gene3D" id="3.30.200.20">
    <property type="entry name" value="Phosphorylase Kinase, domain 1"/>
    <property type="match status" value="1"/>
</dbReference>
<evidence type="ECO:0000313" key="5">
    <source>
        <dbReference type="Ensembl" id="ENSABRP00000001225.1"/>
    </source>
</evidence>
<evidence type="ECO:0000256" key="3">
    <source>
        <dbReference type="SAM" id="MobiDB-lite"/>
    </source>
</evidence>
<dbReference type="Pfam" id="PF13606">
    <property type="entry name" value="Ank_3"/>
    <property type="match status" value="1"/>
</dbReference>
<dbReference type="GO" id="GO:0007229">
    <property type="term" value="P:integrin-mediated signaling pathway"/>
    <property type="evidence" value="ECO:0007669"/>
    <property type="project" value="TreeGrafter"/>
</dbReference>
<dbReference type="Ensembl" id="ENSABRT00000001808.1">
    <property type="protein sequence ID" value="ENSABRP00000001225.1"/>
    <property type="gene ID" value="ENSABRG00000001278.1"/>
</dbReference>
<dbReference type="InterPro" id="IPR001245">
    <property type="entry name" value="Ser-Thr/Tyr_kinase_cat_dom"/>
</dbReference>
<dbReference type="InterPro" id="IPR051681">
    <property type="entry name" value="Ser/Thr_Kinases-Pseudokinases"/>
</dbReference>
<dbReference type="PROSITE" id="PS50011">
    <property type="entry name" value="PROTEIN_KINASE_DOM"/>
    <property type="match status" value="1"/>
</dbReference>